<organism evidence="8 9">
    <name type="scientific">Lithocarpus litseifolius</name>
    <dbReference type="NCBI Taxonomy" id="425828"/>
    <lineage>
        <taxon>Eukaryota</taxon>
        <taxon>Viridiplantae</taxon>
        <taxon>Streptophyta</taxon>
        <taxon>Embryophyta</taxon>
        <taxon>Tracheophyta</taxon>
        <taxon>Spermatophyta</taxon>
        <taxon>Magnoliopsida</taxon>
        <taxon>eudicotyledons</taxon>
        <taxon>Gunneridae</taxon>
        <taxon>Pentapetalae</taxon>
        <taxon>rosids</taxon>
        <taxon>fabids</taxon>
        <taxon>Fagales</taxon>
        <taxon>Fagaceae</taxon>
        <taxon>Lithocarpus</taxon>
    </lineage>
</organism>
<evidence type="ECO:0000256" key="4">
    <source>
        <dbReference type="PROSITE-ProRule" id="PRU00047"/>
    </source>
</evidence>
<accession>A0AAW2BUX2</accession>
<feature type="compositionally biased region" description="Polar residues" evidence="5">
    <location>
        <begin position="880"/>
        <end position="890"/>
    </location>
</feature>
<dbReference type="Proteomes" id="UP001459277">
    <property type="component" value="Unassembled WGS sequence"/>
</dbReference>
<keyword evidence="2 4" id="KW-0863">Zinc-finger</keyword>
<feature type="compositionally biased region" description="Polar residues" evidence="5">
    <location>
        <begin position="803"/>
        <end position="837"/>
    </location>
</feature>
<gene>
    <name evidence="8" type="ORF">SO802_029271</name>
</gene>
<dbReference type="PANTHER" id="PTHR31973">
    <property type="entry name" value="POLYPROTEIN, PUTATIVE-RELATED"/>
    <property type="match status" value="1"/>
</dbReference>
<proteinExistence type="predicted"/>
<evidence type="ECO:0000259" key="6">
    <source>
        <dbReference type="PROSITE" id="PS50158"/>
    </source>
</evidence>
<dbReference type="PROSITE" id="PS50966">
    <property type="entry name" value="ZF_SWIM"/>
    <property type="match status" value="1"/>
</dbReference>
<feature type="domain" description="CCHC-type" evidence="6">
    <location>
        <begin position="763"/>
        <end position="778"/>
    </location>
</feature>
<keyword evidence="3" id="KW-0862">Zinc</keyword>
<evidence type="ECO:0000313" key="8">
    <source>
        <dbReference type="EMBL" id="KAK9989032.1"/>
    </source>
</evidence>
<evidence type="ECO:0000256" key="5">
    <source>
        <dbReference type="SAM" id="MobiDB-lite"/>
    </source>
</evidence>
<feature type="compositionally biased region" description="Basic residues" evidence="5">
    <location>
        <begin position="731"/>
        <end position="743"/>
    </location>
</feature>
<feature type="region of interest" description="Disordered" evidence="5">
    <location>
        <begin position="772"/>
        <end position="911"/>
    </location>
</feature>
<reference evidence="8 9" key="1">
    <citation type="submission" date="2024-01" db="EMBL/GenBank/DDBJ databases">
        <title>A telomere-to-telomere, gap-free genome of sweet tea (Lithocarpus litseifolius).</title>
        <authorList>
            <person name="Zhou J."/>
        </authorList>
    </citation>
    <scope>NUCLEOTIDE SEQUENCE [LARGE SCALE GENOMIC DNA]</scope>
    <source>
        <strain evidence="8">Zhou-2022a</strain>
        <tissue evidence="8">Leaf</tissue>
    </source>
</reference>
<dbReference type="PROSITE" id="PS50158">
    <property type="entry name" value="ZF_CCHC"/>
    <property type="match status" value="1"/>
</dbReference>
<feature type="region of interest" description="Disordered" evidence="5">
    <location>
        <begin position="1"/>
        <end position="130"/>
    </location>
</feature>
<feature type="domain" description="SWIM-type" evidence="7">
    <location>
        <begin position="654"/>
        <end position="686"/>
    </location>
</feature>
<protein>
    <recommendedName>
        <fullName evidence="10">SWIM-type domain-containing protein</fullName>
    </recommendedName>
</protein>
<dbReference type="InterPro" id="IPR007527">
    <property type="entry name" value="Znf_SWIM"/>
</dbReference>
<keyword evidence="9" id="KW-1185">Reference proteome</keyword>
<keyword evidence="1" id="KW-0479">Metal-binding</keyword>
<evidence type="ECO:0000256" key="1">
    <source>
        <dbReference type="ARBA" id="ARBA00022723"/>
    </source>
</evidence>
<feature type="compositionally biased region" description="Polar residues" evidence="5">
    <location>
        <begin position="116"/>
        <end position="126"/>
    </location>
</feature>
<feature type="compositionally biased region" description="Low complexity" evidence="5">
    <location>
        <begin position="848"/>
        <end position="870"/>
    </location>
</feature>
<evidence type="ECO:0000256" key="3">
    <source>
        <dbReference type="ARBA" id="ARBA00022833"/>
    </source>
</evidence>
<dbReference type="InterPro" id="IPR006564">
    <property type="entry name" value="Znf_PMZ"/>
</dbReference>
<dbReference type="InterPro" id="IPR001878">
    <property type="entry name" value="Znf_CCHC"/>
</dbReference>
<dbReference type="InterPro" id="IPR018289">
    <property type="entry name" value="MULE_transposase_dom"/>
</dbReference>
<evidence type="ECO:0000256" key="2">
    <source>
        <dbReference type="ARBA" id="ARBA00022771"/>
    </source>
</evidence>
<evidence type="ECO:0000313" key="9">
    <source>
        <dbReference type="Proteomes" id="UP001459277"/>
    </source>
</evidence>
<feature type="region of interest" description="Disordered" evidence="5">
    <location>
        <begin position="721"/>
        <end position="757"/>
    </location>
</feature>
<name>A0AAW2BUX2_9ROSI</name>
<evidence type="ECO:0008006" key="10">
    <source>
        <dbReference type="Google" id="ProtNLM"/>
    </source>
</evidence>
<dbReference type="PANTHER" id="PTHR31973:SF187">
    <property type="entry name" value="MUTATOR TRANSPOSASE MUDRA PROTEIN"/>
    <property type="match status" value="1"/>
</dbReference>
<dbReference type="SMART" id="SM00575">
    <property type="entry name" value="ZnF_PMZ"/>
    <property type="match status" value="1"/>
</dbReference>
<sequence>MPTLARRPNNKKKPNNMGGRELGGDNFNDDDDSDDGNDHWGDFFAHWDGGDAHCDGGSAGGRDGGRDGDEFGSGGARDAGDRNDHSDDEVEILECRRPGKEPIVEEPIVEEPQQDRAVTTDNSASSDSEELMHMRDQMGDGVMNSDYTTEELLSLSESSSDGGFQVDGIYDSESDATVNETVVDNVRRRRKTFPEFRPVSNPDDLVFEKHMLFTSAKQFKEAITEYAGKGGWGVKFVKNDKVRVRAKCQPPCKFTAYLAKLPREMSWQLKTLNMEHTCTRSFKNPRCSANFLAKKLMKKVRRQPDIKLRDIQEVVHEKYVVNISAGKAIRAREKAQEFVDGSYVEQYNQLWDYCAELRRSSPGSTVLMKTHTFNEGELAAEMDLQTGLPYFERLYICWSGCKQGFRVGCRPIIGLDACHLKTKIGGQLMVAIARDPNEEYFPLAVAVVESETKDSWIWFINLLLADIGDEKRWTFISDQQKAFADKWPQYEHRICCRHLYNNLRKQYPGIMIRELFWKVVKATYAHEFERIMNEMKDIDEGAYNWLKGHTTTVWARHMFRIDALSDTIINNMCESFNSRILKFRGKPIISMLEDIRLYLMSRFQQNRSSIMRVETELCSKICKRLHREKVGSGRWLACWASDTKFEVKNGLQSFIVDLAKGVCSCRKWDITGIPCCHAVSCIFFNREQVEKYTNAYYHTSTYKACYEHSIDPLNDANMWTSTGLPPVQPPIKRRPPGRPKKKRILEPNEPKRGHYKGLGIAKRCKSCGKIGHNKRSCKGEVGGNTSLPGAQNQRRHRPKKKNGNGQRATQERPNPTSMPSSQQPRTNQQGTRPSKLQPTRHKTANNHPTSSNPASSNLTNTNPSNLTSTNPRKRRRGIVTNETLTASRNASRYREALRVADSQASVHGPRG</sequence>
<feature type="compositionally biased region" description="Polar residues" evidence="5">
    <location>
        <begin position="783"/>
        <end position="792"/>
    </location>
</feature>
<dbReference type="GO" id="GO:0008270">
    <property type="term" value="F:zinc ion binding"/>
    <property type="evidence" value="ECO:0007669"/>
    <property type="project" value="UniProtKB-KW"/>
</dbReference>
<feature type="compositionally biased region" description="Basic residues" evidence="5">
    <location>
        <begin position="793"/>
        <end position="802"/>
    </location>
</feature>
<dbReference type="EMBL" id="JAZDWU010000010">
    <property type="protein sequence ID" value="KAK9989032.1"/>
    <property type="molecule type" value="Genomic_DNA"/>
</dbReference>
<evidence type="ECO:0000259" key="7">
    <source>
        <dbReference type="PROSITE" id="PS50966"/>
    </source>
</evidence>
<dbReference type="GO" id="GO:0003676">
    <property type="term" value="F:nucleic acid binding"/>
    <property type="evidence" value="ECO:0007669"/>
    <property type="project" value="InterPro"/>
</dbReference>
<dbReference type="Pfam" id="PF04434">
    <property type="entry name" value="SWIM"/>
    <property type="match status" value="1"/>
</dbReference>
<dbReference type="Pfam" id="PF10551">
    <property type="entry name" value="MULE"/>
    <property type="match status" value="1"/>
</dbReference>
<feature type="compositionally biased region" description="Basic and acidic residues" evidence="5">
    <location>
        <begin position="93"/>
        <end position="103"/>
    </location>
</feature>
<dbReference type="AlphaFoldDB" id="A0AAW2BUX2"/>
<comment type="caution">
    <text evidence="8">The sequence shown here is derived from an EMBL/GenBank/DDBJ whole genome shotgun (WGS) entry which is preliminary data.</text>
</comment>